<proteinExistence type="predicted"/>
<evidence type="ECO:0000313" key="1">
    <source>
        <dbReference type="EMBL" id="AQP53525.1"/>
    </source>
</evidence>
<dbReference type="Proteomes" id="UP000188246">
    <property type="component" value="Chromosome"/>
</dbReference>
<protein>
    <submittedName>
        <fullName evidence="1">Uncharacterized protein</fullName>
    </submittedName>
</protein>
<sequence length="121" mass="14229">MKKWAQLTSMQLKFLYSFIFLTLIFLCSLLVPNHLFQKFTFYLFNLGNLIIASFLGKSRVNRIGHFCIFLLLSIGYQLLVVRHRNVTNPNVFSIILWLSMIYSSLLTMFICTFRIDFTGKN</sequence>
<dbReference type="STRING" id="633807.BW732_04290"/>
<reference evidence="1 2" key="1">
    <citation type="journal article" date="2010" name="Int. J. Syst. Evol. Microbiol.">
        <title>Vagococcus penaei sp. nov., isolated from spoilage microbiota of cooked shrimp (Penaeus vannamei).</title>
        <authorList>
            <person name="Jaffres E."/>
            <person name="Prevost H."/>
            <person name="Rossero A."/>
            <person name="Joffraud J.J."/>
            <person name="Dousset X."/>
        </authorList>
    </citation>
    <scope>NUCLEOTIDE SEQUENCE [LARGE SCALE GENOMIC DNA]</scope>
    <source>
        <strain evidence="1 2">CD276</strain>
    </source>
</reference>
<dbReference type="KEGG" id="vpi:BW732_04290"/>
<dbReference type="AlphaFoldDB" id="A0A1Q2D5G4"/>
<gene>
    <name evidence="1" type="ORF">BW732_04290</name>
</gene>
<name>A0A1Q2D5G4_9ENTE</name>
<dbReference type="EMBL" id="CP019609">
    <property type="protein sequence ID" value="AQP53525.1"/>
    <property type="molecule type" value="Genomic_DNA"/>
</dbReference>
<keyword evidence="2" id="KW-1185">Reference proteome</keyword>
<organism evidence="1 2">
    <name type="scientific">Vagococcus penaei</name>
    <dbReference type="NCBI Taxonomy" id="633807"/>
    <lineage>
        <taxon>Bacteria</taxon>
        <taxon>Bacillati</taxon>
        <taxon>Bacillota</taxon>
        <taxon>Bacilli</taxon>
        <taxon>Lactobacillales</taxon>
        <taxon>Enterococcaceae</taxon>
        <taxon>Vagococcus</taxon>
    </lineage>
</organism>
<dbReference type="RefSeq" id="WP_077275615.1">
    <property type="nucleotide sequence ID" value="NZ_NGJV01000001.1"/>
</dbReference>
<accession>A0A1Q2D5G4</accession>
<evidence type="ECO:0000313" key="2">
    <source>
        <dbReference type="Proteomes" id="UP000188246"/>
    </source>
</evidence>